<dbReference type="OrthoDB" id="2228at2759"/>
<dbReference type="Proteomes" id="UP000663131">
    <property type="component" value="Chromosome 5"/>
</dbReference>
<dbReference type="Gene3D" id="3.40.50.2060">
    <property type="match status" value="1"/>
</dbReference>
<feature type="compositionally biased region" description="Basic residues" evidence="2">
    <location>
        <begin position="682"/>
        <end position="692"/>
    </location>
</feature>
<dbReference type="InterPro" id="IPR001619">
    <property type="entry name" value="Sec1-like"/>
</dbReference>
<proteinExistence type="inferred from homology"/>
<comment type="similarity">
    <text evidence="1">Belongs to the STXBP/unc-18/SEC1 family.</text>
</comment>
<feature type="compositionally biased region" description="Basic residues" evidence="2">
    <location>
        <begin position="714"/>
        <end position="729"/>
    </location>
</feature>
<dbReference type="GO" id="GO:0016192">
    <property type="term" value="P:vesicle-mediated transport"/>
    <property type="evidence" value="ECO:0007669"/>
    <property type="project" value="InterPro"/>
</dbReference>
<reference evidence="3" key="2">
    <citation type="journal article" name="BMC Genomics">
        <title>New genome assemblies reveal patterns of domestication and adaptation across Brettanomyces (Dekkera) species.</title>
        <authorList>
            <person name="Roach M.J."/>
            <person name="Borneman A.R."/>
        </authorList>
    </citation>
    <scope>NUCLEOTIDE SEQUENCE</scope>
    <source>
        <strain evidence="3">UCD 2041</strain>
    </source>
</reference>
<dbReference type="PANTHER" id="PTHR11679">
    <property type="entry name" value="VESICLE PROTEIN SORTING-ASSOCIATED"/>
    <property type="match status" value="1"/>
</dbReference>
<evidence type="ECO:0000256" key="2">
    <source>
        <dbReference type="SAM" id="MobiDB-lite"/>
    </source>
</evidence>
<evidence type="ECO:0008006" key="5">
    <source>
        <dbReference type="Google" id="ProtNLM"/>
    </source>
</evidence>
<gene>
    <name evidence="3" type="ORF">BRETT_004214</name>
</gene>
<organism evidence="3 4">
    <name type="scientific">Dekkera bruxellensis</name>
    <name type="common">Brettanomyces custersii</name>
    <dbReference type="NCBI Taxonomy" id="5007"/>
    <lineage>
        <taxon>Eukaryota</taxon>
        <taxon>Fungi</taxon>
        <taxon>Dikarya</taxon>
        <taxon>Ascomycota</taxon>
        <taxon>Saccharomycotina</taxon>
        <taxon>Pichiomycetes</taxon>
        <taxon>Pichiales</taxon>
        <taxon>Pichiaceae</taxon>
        <taxon>Brettanomyces</taxon>
    </lineage>
</organism>
<dbReference type="GeneID" id="64576137"/>
<dbReference type="AlphaFoldDB" id="A0A871QZH6"/>
<dbReference type="EMBL" id="CP063133">
    <property type="protein sequence ID" value="QOU18993.1"/>
    <property type="molecule type" value="Genomic_DNA"/>
</dbReference>
<evidence type="ECO:0000313" key="4">
    <source>
        <dbReference type="Proteomes" id="UP000663131"/>
    </source>
</evidence>
<dbReference type="RefSeq" id="XP_041135486.1">
    <property type="nucleotide sequence ID" value="XM_041282710.1"/>
</dbReference>
<evidence type="ECO:0000256" key="1">
    <source>
        <dbReference type="ARBA" id="ARBA00009884"/>
    </source>
</evidence>
<sequence length="729" mass="84119">MSLYELQRESLKKTFERYQCNFRHLICDDTTYPVVKSLFKEDILNYVYTFYKIDDKERSKNQEKAIYILDPIAPYSIDCLLADYSHGLRYKDAIVCFLPGMNAQCFAHLRANKYLMESVNGSFETIEYLSLRPLENRVFVTGNSCSIPGYYNFAHLGRDLVQYQMDRAVDAMMSMCILTNEYPVVRFYNSPLSKQLATTFQNKIDEYYRKHSELTPVNNRTIFLVTERAMDLFGPFCHYKYYRSQIFDLMDDHIRKIRGDYTFVYDYEAKTGQGMEKKHIVFDSDDPVFTQLKDVKIEDYTQKIIQMLKDLKHEDDKYSNLKYTSDLSHAAISQSDHMFKKQLVTGHFELINRISSAFQAECILDAIVFENKCAANLGPDRHLHEPVTDELVGLLSNQNIFMGNKIRLLIVYAIYRGGLIESDFIKLLKFGMPDKVDSILKLIHNLQKLGLKIIKPSLGGKTEHIQTYFDVKNTTELTDRFVPTFSNLVLRLAQNDLPELYHTCVIDNGYIDEEEDNILEDEKTFPYVKGAPMANLNDSFRNVHLGGTGGSKSRVSVNTVRSQPKWKSMKPSDKTLTRQKLMIFCAGGLTESELGTMISLEPKINKNIFIGSDEIYSTWDMLGDIRLIDDDRKNFRFALDAKFSPRKVPDFLSEVTGGSSKSSISDNGSKSNGQGVHQQPHDHHHHLHHLHHHSDVNDDTRSRVKSGSNDKAAHNRKRDKLFGKLKRFQ</sequence>
<feature type="region of interest" description="Disordered" evidence="2">
    <location>
        <begin position="650"/>
        <end position="729"/>
    </location>
</feature>
<dbReference type="Gene3D" id="3.40.50.1910">
    <property type="match status" value="1"/>
</dbReference>
<dbReference type="Gene3D" id="3.90.830.10">
    <property type="entry name" value="Syntaxin Binding Protein 1, Chain A, domain 2"/>
    <property type="match status" value="1"/>
</dbReference>
<evidence type="ECO:0000313" key="3">
    <source>
        <dbReference type="EMBL" id="QOU18993.1"/>
    </source>
</evidence>
<dbReference type="Pfam" id="PF00995">
    <property type="entry name" value="Sec1"/>
    <property type="match status" value="1"/>
</dbReference>
<protein>
    <recommendedName>
        <fullName evidence="5">Protein transport protein SEC1</fullName>
    </recommendedName>
</protein>
<dbReference type="PIRSF" id="PIRSF005715">
    <property type="entry name" value="VPS45_Sec1"/>
    <property type="match status" value="1"/>
</dbReference>
<dbReference type="InterPro" id="IPR043154">
    <property type="entry name" value="Sec-1-like_dom1"/>
</dbReference>
<reference evidence="3" key="1">
    <citation type="submission" date="2020-10" db="EMBL/GenBank/DDBJ databases">
        <authorList>
            <person name="Palmer J.M."/>
        </authorList>
    </citation>
    <scope>NUCLEOTIDE SEQUENCE</scope>
    <source>
        <strain evidence="3">UCD 2041</strain>
    </source>
</reference>
<dbReference type="InterPro" id="IPR043127">
    <property type="entry name" value="Sec-1-like_dom3a"/>
</dbReference>
<dbReference type="InterPro" id="IPR027482">
    <property type="entry name" value="Sec1-like_dom2"/>
</dbReference>
<feature type="compositionally biased region" description="Low complexity" evidence="2">
    <location>
        <begin position="657"/>
        <end position="673"/>
    </location>
</feature>
<dbReference type="KEGG" id="bbrx:BRETT_004214"/>
<name>A0A871QZH6_DEKBR</name>
<feature type="compositionally biased region" description="Basic and acidic residues" evidence="2">
    <location>
        <begin position="693"/>
        <end position="702"/>
    </location>
</feature>
<dbReference type="Gene3D" id="1.25.40.60">
    <property type="match status" value="1"/>
</dbReference>
<dbReference type="InterPro" id="IPR036045">
    <property type="entry name" value="Sec1-like_sf"/>
</dbReference>
<dbReference type="SUPFAM" id="SSF56815">
    <property type="entry name" value="Sec1/munc18-like (SM) proteins"/>
    <property type="match status" value="1"/>
</dbReference>
<accession>A0A871QZH6</accession>